<feature type="domain" description="Pyridine nucleotide-disulphide oxidoreductase dimerisation" evidence="11">
    <location>
        <begin position="338"/>
        <end position="444"/>
    </location>
</feature>
<dbReference type="Gene3D" id="3.30.390.30">
    <property type="match status" value="1"/>
</dbReference>
<dbReference type="InterPro" id="IPR012999">
    <property type="entry name" value="Pyr_OxRdtase_I_AS"/>
</dbReference>
<dbReference type="FunFam" id="3.30.390.30:FF:000001">
    <property type="entry name" value="Dihydrolipoyl dehydrogenase"/>
    <property type="match status" value="1"/>
</dbReference>
<evidence type="ECO:0000256" key="5">
    <source>
        <dbReference type="ARBA" id="ARBA00022630"/>
    </source>
</evidence>
<dbReference type="Pfam" id="PF07992">
    <property type="entry name" value="Pyr_redox_2"/>
    <property type="match status" value="1"/>
</dbReference>
<keyword evidence="4" id="KW-0963">Cytoplasm</keyword>
<dbReference type="GO" id="GO:0004148">
    <property type="term" value="F:dihydrolipoyl dehydrogenase (NADH) activity"/>
    <property type="evidence" value="ECO:0007669"/>
    <property type="project" value="UniProtKB-EC"/>
</dbReference>
<evidence type="ECO:0000256" key="2">
    <source>
        <dbReference type="ARBA" id="ARBA00004496"/>
    </source>
</evidence>
<comment type="subcellular location">
    <subcellularLocation>
        <location evidence="2">Cytoplasm</location>
    </subcellularLocation>
</comment>
<dbReference type="InterPro" id="IPR050151">
    <property type="entry name" value="Class-I_Pyr_Nuc-Dis_Oxidored"/>
</dbReference>
<dbReference type="InterPro" id="IPR006258">
    <property type="entry name" value="Lipoamide_DH"/>
</dbReference>
<keyword evidence="7 13" id="KW-0560">Oxidoreductase</keyword>
<accession>A0A3B1C166</accession>
<organism evidence="13">
    <name type="scientific">hydrothermal vent metagenome</name>
    <dbReference type="NCBI Taxonomy" id="652676"/>
    <lineage>
        <taxon>unclassified sequences</taxon>
        <taxon>metagenomes</taxon>
        <taxon>ecological metagenomes</taxon>
    </lineage>
</organism>
<dbReference type="Gene3D" id="3.50.50.60">
    <property type="entry name" value="FAD/NAD(P)-binding domain"/>
    <property type="match status" value="2"/>
</dbReference>
<dbReference type="GO" id="GO:0050660">
    <property type="term" value="F:flavin adenine dinucleotide binding"/>
    <property type="evidence" value="ECO:0007669"/>
    <property type="project" value="InterPro"/>
</dbReference>
<dbReference type="GO" id="GO:0006103">
    <property type="term" value="P:2-oxoglutarate metabolic process"/>
    <property type="evidence" value="ECO:0007669"/>
    <property type="project" value="TreeGrafter"/>
</dbReference>
<dbReference type="InterPro" id="IPR016156">
    <property type="entry name" value="FAD/NAD-linked_Rdtase_dimer_sf"/>
</dbReference>
<proteinExistence type="inferred from homology"/>
<dbReference type="PRINTS" id="PR00368">
    <property type="entry name" value="FADPNR"/>
</dbReference>
<keyword evidence="5" id="KW-0285">Flavoprotein</keyword>
<feature type="domain" description="FAD/NAD(P)-binding" evidence="12">
    <location>
        <begin position="4"/>
        <end position="319"/>
    </location>
</feature>
<comment type="similarity">
    <text evidence="3">Belongs to the class-I pyridine nucleotide-disulfide oxidoreductase family.</text>
</comment>
<keyword evidence="6" id="KW-0274">FAD</keyword>
<dbReference type="PRINTS" id="PR00411">
    <property type="entry name" value="PNDRDTASEI"/>
</dbReference>
<dbReference type="PANTHER" id="PTHR22912:SF217">
    <property type="entry name" value="DIHYDROLIPOYL DEHYDROGENASE"/>
    <property type="match status" value="1"/>
</dbReference>
<dbReference type="PROSITE" id="PS00076">
    <property type="entry name" value="PYRIDINE_REDOX_1"/>
    <property type="match status" value="1"/>
</dbReference>
<sequence>MSRYDLAIIGAGPGGYAAALRASSHGLTVALIEKGEVGGVCLNRGCVPAKSWIASAETIDIARHMASIALEPFDYKIDFAKVAHKQQSIVTQFRKSLRGLLKKKGVEIIDGEGKFISDNAIEVTHDDSMSVIDFNIAIIATGSKPSSLFDLDKSLALDSDSIFELTTLPSSLIIVGGGAIGCEFAGALSRFGVDITIIEMEPRILPMEDKEISATLSREFKKNKIKICAGARIESLEPYKAGVRATLNNGDQIVAEKALVSVGRSFNTNGLGLEKAGVEVGEGGEVITDDNLRASTPNIFAVGDVAGKHMLAYTAYREGEIVADYMAGKGGKVSEYVIPNTIFTIPEIGSVGLSEEKAPENAKVGSFMFRSLARAHATGEIAGFVKLIADANTDRLLGAHIIGPRATDLIHIASVAISRKMTAEAFGEIVFAHPTFAEAILEAAHDIHGRSLHK</sequence>
<evidence type="ECO:0000259" key="11">
    <source>
        <dbReference type="Pfam" id="PF02852"/>
    </source>
</evidence>
<evidence type="ECO:0000256" key="8">
    <source>
        <dbReference type="ARBA" id="ARBA00023027"/>
    </source>
</evidence>
<evidence type="ECO:0000259" key="12">
    <source>
        <dbReference type="Pfam" id="PF07992"/>
    </source>
</evidence>
<dbReference type="InterPro" id="IPR023753">
    <property type="entry name" value="FAD/NAD-binding_dom"/>
</dbReference>
<evidence type="ECO:0000256" key="6">
    <source>
        <dbReference type="ARBA" id="ARBA00022827"/>
    </source>
</evidence>
<evidence type="ECO:0000256" key="10">
    <source>
        <dbReference type="ARBA" id="ARBA00023284"/>
    </source>
</evidence>
<dbReference type="SUPFAM" id="SSF55424">
    <property type="entry name" value="FAD/NAD-linked reductases, dimerisation (C-terminal) domain"/>
    <property type="match status" value="1"/>
</dbReference>
<evidence type="ECO:0000256" key="3">
    <source>
        <dbReference type="ARBA" id="ARBA00007532"/>
    </source>
</evidence>
<name>A0A3B1C166_9ZZZZ</name>
<dbReference type="SUPFAM" id="SSF51905">
    <property type="entry name" value="FAD/NAD(P)-binding domain"/>
    <property type="match status" value="1"/>
</dbReference>
<evidence type="ECO:0000256" key="7">
    <source>
        <dbReference type="ARBA" id="ARBA00023002"/>
    </source>
</evidence>
<dbReference type="PANTHER" id="PTHR22912">
    <property type="entry name" value="DISULFIDE OXIDOREDUCTASE"/>
    <property type="match status" value="1"/>
</dbReference>
<dbReference type="Pfam" id="PF02852">
    <property type="entry name" value="Pyr_redox_dim"/>
    <property type="match status" value="1"/>
</dbReference>
<dbReference type="InterPro" id="IPR004099">
    <property type="entry name" value="Pyr_nucl-diS_OxRdtase_dimer"/>
</dbReference>
<dbReference type="GO" id="GO:0005737">
    <property type="term" value="C:cytoplasm"/>
    <property type="evidence" value="ECO:0007669"/>
    <property type="project" value="UniProtKB-SubCell"/>
</dbReference>
<protein>
    <submittedName>
        <fullName evidence="13">Dihydrolipoamide dehydrogenase</fullName>
        <ecNumber evidence="13">1.8.1.4</ecNumber>
    </submittedName>
</protein>
<dbReference type="PIRSF" id="PIRSF000350">
    <property type="entry name" value="Mercury_reductase_MerA"/>
    <property type="match status" value="1"/>
</dbReference>
<dbReference type="NCBIfam" id="TIGR01350">
    <property type="entry name" value="lipoamide_DH"/>
    <property type="match status" value="1"/>
</dbReference>
<dbReference type="AlphaFoldDB" id="A0A3B1C166"/>
<dbReference type="InterPro" id="IPR036188">
    <property type="entry name" value="FAD/NAD-bd_sf"/>
</dbReference>
<keyword evidence="8" id="KW-0520">NAD</keyword>
<keyword evidence="10" id="KW-0676">Redox-active center</keyword>
<dbReference type="EC" id="1.8.1.4" evidence="13"/>
<dbReference type="EMBL" id="UOGA01000268">
    <property type="protein sequence ID" value="VAX24236.1"/>
    <property type="molecule type" value="Genomic_DNA"/>
</dbReference>
<keyword evidence="9" id="KW-1015">Disulfide bond</keyword>
<evidence type="ECO:0000256" key="9">
    <source>
        <dbReference type="ARBA" id="ARBA00023157"/>
    </source>
</evidence>
<comment type="cofactor">
    <cofactor evidence="1">
        <name>FAD</name>
        <dbReference type="ChEBI" id="CHEBI:57692"/>
    </cofactor>
</comment>
<evidence type="ECO:0000256" key="1">
    <source>
        <dbReference type="ARBA" id="ARBA00001974"/>
    </source>
</evidence>
<dbReference type="InterPro" id="IPR001100">
    <property type="entry name" value="Pyr_nuc-diS_OxRdtase"/>
</dbReference>
<gene>
    <name evidence="13" type="ORF">MNBD_NITROSPINAE04-1524</name>
</gene>
<evidence type="ECO:0000313" key="13">
    <source>
        <dbReference type="EMBL" id="VAX24236.1"/>
    </source>
</evidence>
<evidence type="ECO:0000256" key="4">
    <source>
        <dbReference type="ARBA" id="ARBA00022490"/>
    </source>
</evidence>
<reference evidence="13" key="1">
    <citation type="submission" date="2018-06" db="EMBL/GenBank/DDBJ databases">
        <authorList>
            <person name="Zhirakovskaya E."/>
        </authorList>
    </citation>
    <scope>NUCLEOTIDE SEQUENCE</scope>
</reference>